<dbReference type="Gene3D" id="1.10.10.60">
    <property type="entry name" value="Homeodomain-like"/>
    <property type="match status" value="1"/>
</dbReference>
<organism evidence="1 2">
    <name type="scientific">Bacteroides fragilis (strain ATCC 25285 / DSM 2151 / CCUG 4856 / JCM 11019 / LMG 10263 / NCTC 9343 / Onslow / VPI 2553 / EN-2)</name>
    <dbReference type="NCBI Taxonomy" id="272559"/>
    <lineage>
        <taxon>Bacteria</taxon>
        <taxon>Pseudomonadati</taxon>
        <taxon>Bacteroidota</taxon>
        <taxon>Bacteroidia</taxon>
        <taxon>Bacteroidales</taxon>
        <taxon>Bacteroidaceae</taxon>
        <taxon>Bacteroides</taxon>
    </lineage>
</organism>
<dbReference type="GO" id="GO:0003700">
    <property type="term" value="F:DNA-binding transcription factor activity"/>
    <property type="evidence" value="ECO:0007669"/>
    <property type="project" value="InterPro"/>
</dbReference>
<dbReference type="PANTHER" id="PTHR43280">
    <property type="entry name" value="ARAC-FAMILY TRANSCRIPTIONAL REGULATOR"/>
    <property type="match status" value="1"/>
</dbReference>
<dbReference type="InterPro" id="IPR018060">
    <property type="entry name" value="HTH_AraC"/>
</dbReference>
<evidence type="ECO:0000313" key="2">
    <source>
        <dbReference type="Proteomes" id="UP000006731"/>
    </source>
</evidence>
<dbReference type="PANTHER" id="PTHR43280:SF2">
    <property type="entry name" value="HTH-TYPE TRANSCRIPTIONAL REGULATOR EXSA"/>
    <property type="match status" value="1"/>
</dbReference>
<gene>
    <name evidence="1" type="ORF">BF9343_3752</name>
</gene>
<dbReference type="AlphaFoldDB" id="Q5L8Q0"/>
<dbReference type="eggNOG" id="COG2207">
    <property type="taxonomic scope" value="Bacteria"/>
</dbReference>
<dbReference type="RefSeq" id="WP_010993616.1">
    <property type="nucleotide sequence ID" value="NC_003228.3"/>
</dbReference>
<dbReference type="PROSITE" id="PS01124">
    <property type="entry name" value="HTH_ARAC_FAMILY_2"/>
    <property type="match status" value="1"/>
</dbReference>
<dbReference type="Proteomes" id="UP000006731">
    <property type="component" value="Chromosome"/>
</dbReference>
<dbReference type="PaxDb" id="272559-BF9343_3752"/>
<protein>
    <submittedName>
        <fullName evidence="1">Regulatory protein</fullName>
    </submittedName>
</protein>
<dbReference type="KEGG" id="bfs:BF9343_3752"/>
<dbReference type="BioCyc" id="BFRA272559:G1GHZ-4104-MONOMER"/>
<dbReference type="PROSITE" id="PS00041">
    <property type="entry name" value="HTH_ARAC_FAMILY_1"/>
    <property type="match status" value="1"/>
</dbReference>
<proteinExistence type="predicted"/>
<reference evidence="1 2" key="1">
    <citation type="journal article" date="2005" name="Science">
        <title>Extensive DNA inversions in the B. fragilis genome control variable gene expression.</title>
        <authorList>
            <person name="Cerdeno-Tarraga A.M."/>
            <person name="Patrick S."/>
            <person name="Crosmann L."/>
            <person name="Blakely G."/>
            <person name="Abratt V."/>
            <person name="Lennard N."/>
            <person name="Duerden B."/>
            <person name="Poxton I."/>
            <person name="Harris B."/>
            <person name="Quail M.A."/>
            <person name="Barron A."/>
            <person name="Clarck L."/>
            <person name="Corton C."/>
            <person name="Doggett J."/>
            <person name="Holden M.T.G."/>
            <person name="Larke N."/>
            <person name="Line A."/>
            <person name="Lord A."/>
            <person name="Norbertczak H."/>
            <person name="Ormond D."/>
            <person name="Price C."/>
            <person name="Rabbinowitsch E."/>
            <person name="Woodward J."/>
            <person name="Barrel B.G."/>
            <person name="Parkhill J."/>
        </authorList>
    </citation>
    <scope>NUCLEOTIDE SEQUENCE [LARGE SCALE GENOMIC DNA]</scope>
    <source>
        <strain evidence="2">ATCC 25285 / DSM 2151 / CCUG 4856 / JCM 11019 / LMG 10263 / NCTC 9343 / Onslow / VPI 2553 / EN-2</strain>
    </source>
</reference>
<dbReference type="HOGENOM" id="CLU_121830_0_0_10"/>
<accession>Q5L8Q0</accession>
<sequence>MNKIYIKNMVCDRCIMVVTNILSQLELKVAHIALGEIVLLCPPTEKQMQELLDQLQKVGFEIIDDKRSRIVEQIKTCIRELVHRKNGMLKTNLSDYLCENIHLDYSYLSGLFSENEGRTIEKYFIYQKIERVKELLVYDDMQLSEIAYIMNYSSVAHLSNQFKKVTGFTPTYFKQMSTQCRKPLDKL</sequence>
<accession>A0A380YR46</accession>
<dbReference type="SMR" id="Q5L8Q0"/>
<dbReference type="GO" id="GO:0043565">
    <property type="term" value="F:sequence-specific DNA binding"/>
    <property type="evidence" value="ECO:0007669"/>
    <property type="project" value="InterPro"/>
</dbReference>
<dbReference type="Pfam" id="PF12833">
    <property type="entry name" value="HTH_18"/>
    <property type="match status" value="1"/>
</dbReference>
<dbReference type="SUPFAM" id="SSF46689">
    <property type="entry name" value="Homeodomain-like"/>
    <property type="match status" value="1"/>
</dbReference>
<dbReference type="EMBL" id="CR626927">
    <property type="protein sequence ID" value="CAH09533.1"/>
    <property type="molecule type" value="Genomic_DNA"/>
</dbReference>
<name>Q5L8Q0_BACFN</name>
<evidence type="ECO:0000313" key="1">
    <source>
        <dbReference type="EMBL" id="CAH09533.1"/>
    </source>
</evidence>
<dbReference type="SMART" id="SM00342">
    <property type="entry name" value="HTH_ARAC"/>
    <property type="match status" value="1"/>
</dbReference>
<dbReference type="InterPro" id="IPR018062">
    <property type="entry name" value="HTH_AraC-typ_CS"/>
</dbReference>
<keyword evidence="2" id="KW-1185">Reference proteome</keyword>
<dbReference type="InterPro" id="IPR009057">
    <property type="entry name" value="Homeodomain-like_sf"/>
</dbReference>
<dbReference type="GeneID" id="60365699"/>